<feature type="coiled-coil region" evidence="8">
    <location>
        <begin position="47"/>
        <end position="132"/>
    </location>
</feature>
<accession>A0A834M846</accession>
<keyword evidence="5 7" id="KW-0653">Protein transport</keyword>
<comment type="caution">
    <text evidence="10">The sequence shown here is derived from an EMBL/GenBank/DDBJ whole genome shotgun (WGS) entry which is preliminary data.</text>
</comment>
<dbReference type="EMBL" id="JAACXV010013907">
    <property type="protein sequence ID" value="KAF7271741.1"/>
    <property type="molecule type" value="Genomic_DNA"/>
</dbReference>
<sequence>MAITNIHLMAKSAVNDLQDLSNDELDMIINDEEKIDEILLTLGQSYLKDIEDDKDNLIAENNSLAESNLSREPELVEGREKLSSLYEEIERMTKLVDEKNVELRSKGGNISLETALALLQTAASEIEEESEDCAKKFLSGEIELEEFLEQFAVKRKLMHIRLVKADKLSKILQRGDPLSSNMPNYINAPPVNINSGYFPGIPTSPPSALPYPTGPLNMPMANMSYFNNHFN</sequence>
<keyword evidence="4" id="KW-0967">Endosome</keyword>
<dbReference type="PROSITE" id="PS51314">
    <property type="entry name" value="VPS37_C"/>
    <property type="match status" value="1"/>
</dbReference>
<comment type="subcellular location">
    <subcellularLocation>
        <location evidence="1">Late endosome membrane</location>
        <topology evidence="1">Peripheral membrane protein</topology>
    </subcellularLocation>
</comment>
<dbReference type="GO" id="GO:0006612">
    <property type="term" value="P:protein targeting to membrane"/>
    <property type="evidence" value="ECO:0007669"/>
    <property type="project" value="TreeGrafter"/>
</dbReference>
<dbReference type="PANTHER" id="PTHR13678:SF27">
    <property type="entry name" value="LD45836P"/>
    <property type="match status" value="1"/>
</dbReference>
<evidence type="ECO:0000313" key="10">
    <source>
        <dbReference type="EMBL" id="KAF7271741.1"/>
    </source>
</evidence>
<gene>
    <name evidence="10" type="ORF">GWI33_015419</name>
</gene>
<comment type="function">
    <text evidence="6">Component of the ESCRT-I complex, a regulator of vesicular trafficking process. Required for the sorting of endocytic ubiquitinated cargos into multivesicular bodies. May be involved in cell growth and differentiation.</text>
</comment>
<dbReference type="OrthoDB" id="10004364at2759"/>
<evidence type="ECO:0000256" key="4">
    <source>
        <dbReference type="ARBA" id="ARBA00022753"/>
    </source>
</evidence>
<dbReference type="GO" id="GO:0000813">
    <property type="term" value="C:ESCRT I complex"/>
    <property type="evidence" value="ECO:0007669"/>
    <property type="project" value="TreeGrafter"/>
</dbReference>
<dbReference type="GO" id="GO:0043162">
    <property type="term" value="P:ubiquitin-dependent protein catabolic process via the multivesicular body sorting pathway"/>
    <property type="evidence" value="ECO:0007669"/>
    <property type="project" value="TreeGrafter"/>
</dbReference>
<dbReference type="GO" id="GO:0031902">
    <property type="term" value="C:late endosome membrane"/>
    <property type="evidence" value="ECO:0007669"/>
    <property type="project" value="UniProtKB-SubCell"/>
</dbReference>
<evidence type="ECO:0000256" key="3">
    <source>
        <dbReference type="ARBA" id="ARBA00022448"/>
    </source>
</evidence>
<evidence type="ECO:0000259" key="9">
    <source>
        <dbReference type="PROSITE" id="PS51314"/>
    </source>
</evidence>
<organism evidence="10 11">
    <name type="scientific">Rhynchophorus ferrugineus</name>
    <name type="common">Red palm weevil</name>
    <name type="synonym">Curculio ferrugineus</name>
    <dbReference type="NCBI Taxonomy" id="354439"/>
    <lineage>
        <taxon>Eukaryota</taxon>
        <taxon>Metazoa</taxon>
        <taxon>Ecdysozoa</taxon>
        <taxon>Arthropoda</taxon>
        <taxon>Hexapoda</taxon>
        <taxon>Insecta</taxon>
        <taxon>Pterygota</taxon>
        <taxon>Neoptera</taxon>
        <taxon>Endopterygota</taxon>
        <taxon>Coleoptera</taxon>
        <taxon>Polyphaga</taxon>
        <taxon>Cucujiformia</taxon>
        <taxon>Curculionidae</taxon>
        <taxon>Dryophthorinae</taxon>
        <taxon>Rhynchophorus</taxon>
    </lineage>
</organism>
<evidence type="ECO:0000256" key="7">
    <source>
        <dbReference type="PROSITE-ProRule" id="PRU00646"/>
    </source>
</evidence>
<reference evidence="10" key="1">
    <citation type="submission" date="2020-08" db="EMBL/GenBank/DDBJ databases">
        <title>Genome sequencing and assembly of the red palm weevil Rhynchophorus ferrugineus.</title>
        <authorList>
            <person name="Dias G.B."/>
            <person name="Bergman C.M."/>
            <person name="Manee M."/>
        </authorList>
    </citation>
    <scope>NUCLEOTIDE SEQUENCE</scope>
    <source>
        <strain evidence="10">AA-2017</strain>
        <tissue evidence="10">Whole larva</tissue>
    </source>
</reference>
<evidence type="ECO:0000256" key="6">
    <source>
        <dbReference type="ARBA" id="ARBA00025010"/>
    </source>
</evidence>
<comment type="similarity">
    <text evidence="2">Belongs to the VPS37 family.</text>
</comment>
<dbReference type="Pfam" id="PF07200">
    <property type="entry name" value="Mod_r"/>
    <property type="match status" value="1"/>
</dbReference>
<evidence type="ECO:0000313" key="11">
    <source>
        <dbReference type="Proteomes" id="UP000625711"/>
    </source>
</evidence>
<dbReference type="Proteomes" id="UP000625711">
    <property type="component" value="Unassembled WGS sequence"/>
</dbReference>
<evidence type="ECO:0000256" key="8">
    <source>
        <dbReference type="SAM" id="Coils"/>
    </source>
</evidence>
<dbReference type="GO" id="GO:0006623">
    <property type="term" value="P:protein targeting to vacuole"/>
    <property type="evidence" value="ECO:0007669"/>
    <property type="project" value="TreeGrafter"/>
</dbReference>
<evidence type="ECO:0000256" key="2">
    <source>
        <dbReference type="ARBA" id="ARBA00007617"/>
    </source>
</evidence>
<evidence type="ECO:0000256" key="5">
    <source>
        <dbReference type="ARBA" id="ARBA00022927"/>
    </source>
</evidence>
<name>A0A834M846_RHYFE</name>
<keyword evidence="8" id="KW-0175">Coiled coil</keyword>
<dbReference type="PANTHER" id="PTHR13678">
    <property type="entry name" value="VACUOLAR PROTEIN SORTING-ASSOCIATED PROTEIN 37"/>
    <property type="match status" value="1"/>
</dbReference>
<dbReference type="InterPro" id="IPR009851">
    <property type="entry name" value="Mod_r"/>
</dbReference>
<keyword evidence="3 7" id="KW-0813">Transport</keyword>
<feature type="domain" description="VPS37 C-terminal" evidence="9">
    <location>
        <begin position="93"/>
        <end position="182"/>
    </location>
</feature>
<protein>
    <recommendedName>
        <fullName evidence="9">VPS37 C-terminal domain-containing protein</fullName>
    </recommendedName>
</protein>
<evidence type="ECO:0000256" key="1">
    <source>
        <dbReference type="ARBA" id="ARBA00004633"/>
    </source>
</evidence>
<keyword evidence="11" id="KW-1185">Reference proteome</keyword>
<dbReference type="AlphaFoldDB" id="A0A834M846"/>
<proteinExistence type="inferred from homology"/>